<dbReference type="AlphaFoldDB" id="A0A161QLI7"/>
<gene>
    <name evidence="3" type="primary">fabG</name>
    <name evidence="3" type="ORF">A4A58_16615</name>
</gene>
<evidence type="ECO:0000256" key="2">
    <source>
        <dbReference type="ARBA" id="ARBA00023002"/>
    </source>
</evidence>
<dbReference type="PRINTS" id="PR00080">
    <property type="entry name" value="SDRFAMILY"/>
</dbReference>
<organism evidence="3 4">
    <name type="scientific">Tardiphaga robiniae</name>
    <dbReference type="NCBI Taxonomy" id="943830"/>
    <lineage>
        <taxon>Bacteria</taxon>
        <taxon>Pseudomonadati</taxon>
        <taxon>Pseudomonadota</taxon>
        <taxon>Alphaproteobacteria</taxon>
        <taxon>Hyphomicrobiales</taxon>
        <taxon>Nitrobacteraceae</taxon>
        <taxon>Tardiphaga</taxon>
    </lineage>
</organism>
<dbReference type="PRINTS" id="PR00081">
    <property type="entry name" value="GDHRDH"/>
</dbReference>
<dbReference type="Pfam" id="PF13561">
    <property type="entry name" value="adh_short_C2"/>
    <property type="match status" value="1"/>
</dbReference>
<comment type="caution">
    <text evidence="3">The sequence shown here is derived from an EMBL/GenBank/DDBJ whole genome shotgun (WGS) entry which is preliminary data.</text>
</comment>
<keyword evidence="4" id="KW-1185">Reference proteome</keyword>
<dbReference type="EMBL" id="LVYV01000054">
    <property type="protein sequence ID" value="KZD20864.1"/>
    <property type="molecule type" value="Genomic_DNA"/>
</dbReference>
<name>A0A161QLI7_9BRAD</name>
<evidence type="ECO:0000313" key="4">
    <source>
        <dbReference type="Proteomes" id="UP000076574"/>
    </source>
</evidence>
<sequence>MRLQGLSTIVTGGASGFGAEIARSYAREGAKVVILDLNADGAKKVAAEIGDSAIALGGSVTSKADVDASVKLAVEKFGKLDVVVNNAGWTFRNKPLLEVTEEEFDKAFDINVKSIFLMTNACVPVMKKQKSGRIINIGSTAGVRPRPGLTWYNATKGAVNLMSKSMAVELAPDGIRVNCIAPVMGETGLLESFMGVPDTPENRAKFIGTIPLGRMSRPSDIANACVYLAGEESEFLTGVILPVDGGRTI</sequence>
<dbReference type="FunFam" id="3.40.50.720:FF:000084">
    <property type="entry name" value="Short-chain dehydrogenase reductase"/>
    <property type="match status" value="1"/>
</dbReference>
<dbReference type="GO" id="GO:0016491">
    <property type="term" value="F:oxidoreductase activity"/>
    <property type="evidence" value="ECO:0007669"/>
    <property type="project" value="UniProtKB-KW"/>
</dbReference>
<dbReference type="NCBIfam" id="NF005559">
    <property type="entry name" value="PRK07231.1"/>
    <property type="match status" value="1"/>
</dbReference>
<accession>A0A161QLI7</accession>
<dbReference type="InterPro" id="IPR002347">
    <property type="entry name" value="SDR_fam"/>
</dbReference>
<dbReference type="InterPro" id="IPR020904">
    <property type="entry name" value="Sc_DH/Rdtase_CS"/>
</dbReference>
<dbReference type="SUPFAM" id="SSF51735">
    <property type="entry name" value="NAD(P)-binding Rossmann-fold domains"/>
    <property type="match status" value="1"/>
</dbReference>
<dbReference type="PANTHER" id="PTHR43639:SF1">
    <property type="entry name" value="SHORT-CHAIN DEHYDROGENASE_REDUCTASE FAMILY PROTEIN"/>
    <property type="match status" value="1"/>
</dbReference>
<dbReference type="InterPro" id="IPR036291">
    <property type="entry name" value="NAD(P)-bd_dom_sf"/>
</dbReference>
<keyword evidence="2" id="KW-0560">Oxidoreductase</keyword>
<evidence type="ECO:0000256" key="1">
    <source>
        <dbReference type="ARBA" id="ARBA00006484"/>
    </source>
</evidence>
<comment type="similarity">
    <text evidence="1">Belongs to the short-chain dehydrogenases/reductases (SDR) family.</text>
</comment>
<protein>
    <submittedName>
        <fullName evidence="3">3-ketoacyl-ACP reductase</fullName>
    </submittedName>
</protein>
<dbReference type="STRING" id="943830.A4A58_16615"/>
<dbReference type="PANTHER" id="PTHR43639">
    <property type="entry name" value="OXIDOREDUCTASE, SHORT-CHAIN DEHYDROGENASE/REDUCTASE FAMILY (AFU_ORTHOLOGUE AFUA_5G02870)"/>
    <property type="match status" value="1"/>
</dbReference>
<reference evidence="3 4" key="1">
    <citation type="submission" date="2016-03" db="EMBL/GenBank/DDBJ databases">
        <title>Microsymbionts genomes from the relict species Vavilovia formosa (Stev.) Fed.</title>
        <authorList>
            <person name="Kopat V."/>
            <person name="Chirak E."/>
            <person name="Kimeklis A."/>
            <person name="Andronov E."/>
        </authorList>
    </citation>
    <scope>NUCLEOTIDE SEQUENCE [LARGE SCALE GENOMIC DNA]</scope>
    <source>
        <strain evidence="3 4">Vaf07</strain>
    </source>
</reference>
<dbReference type="PROSITE" id="PS00061">
    <property type="entry name" value="ADH_SHORT"/>
    <property type="match status" value="1"/>
</dbReference>
<dbReference type="Gene3D" id="3.40.50.720">
    <property type="entry name" value="NAD(P)-binding Rossmann-like Domain"/>
    <property type="match status" value="1"/>
</dbReference>
<dbReference type="RefSeq" id="WP_068737686.1">
    <property type="nucleotide sequence ID" value="NZ_LVYV01000054.1"/>
</dbReference>
<dbReference type="Proteomes" id="UP000076574">
    <property type="component" value="Unassembled WGS sequence"/>
</dbReference>
<evidence type="ECO:0000313" key="3">
    <source>
        <dbReference type="EMBL" id="KZD20864.1"/>
    </source>
</evidence>
<dbReference type="OrthoDB" id="198783at2"/>
<proteinExistence type="inferred from homology"/>